<evidence type="ECO:0000256" key="1">
    <source>
        <dbReference type="SAM" id="Phobius"/>
    </source>
</evidence>
<reference evidence="3 4" key="1">
    <citation type="submission" date="2018-12" db="EMBL/GenBank/DDBJ databases">
        <authorList>
            <person name="Li F."/>
        </authorList>
    </citation>
    <scope>NUCLEOTIDE SEQUENCE [LARGE SCALE GENOMIC DNA]</scope>
    <source>
        <strain evidence="3 4">11W25H-1</strain>
    </source>
</reference>
<keyword evidence="1" id="KW-1133">Transmembrane helix</keyword>
<dbReference type="Proteomes" id="UP000288547">
    <property type="component" value="Unassembled WGS sequence"/>
</dbReference>
<keyword evidence="1" id="KW-0472">Membrane</keyword>
<protein>
    <submittedName>
        <fullName evidence="3">DUF916 domain-containing protein</fullName>
    </submittedName>
</protein>
<keyword evidence="4" id="KW-1185">Reference proteome</keyword>
<dbReference type="AlphaFoldDB" id="A0A444PRF4"/>
<keyword evidence="1" id="KW-0812">Transmembrane</keyword>
<proteinExistence type="predicted"/>
<feature type="chain" id="PRO_5019338265" evidence="2">
    <location>
        <begin position="29"/>
        <end position="346"/>
    </location>
</feature>
<feature type="transmembrane region" description="Helical" evidence="1">
    <location>
        <begin position="306"/>
        <end position="333"/>
    </location>
</feature>
<accession>A0A444PRF4</accession>
<evidence type="ECO:0000256" key="2">
    <source>
        <dbReference type="SAM" id="SignalP"/>
    </source>
</evidence>
<comment type="caution">
    <text evidence="3">The sequence shown here is derived from an EMBL/GenBank/DDBJ whole genome shotgun (WGS) entry which is preliminary data.</text>
</comment>
<gene>
    <name evidence="3" type="ORF">ELQ90_10520</name>
</gene>
<evidence type="ECO:0000313" key="3">
    <source>
        <dbReference type="EMBL" id="RWZ49789.1"/>
    </source>
</evidence>
<organism evidence="3 4">
    <name type="scientific">Labedella phragmitis</name>
    <dbReference type="NCBI Taxonomy" id="2498849"/>
    <lineage>
        <taxon>Bacteria</taxon>
        <taxon>Bacillati</taxon>
        <taxon>Actinomycetota</taxon>
        <taxon>Actinomycetes</taxon>
        <taxon>Micrococcales</taxon>
        <taxon>Microbacteriaceae</taxon>
        <taxon>Labedella</taxon>
    </lineage>
</organism>
<feature type="signal peptide" evidence="2">
    <location>
        <begin position="1"/>
        <end position="28"/>
    </location>
</feature>
<dbReference type="RefSeq" id="WP_128495249.1">
    <property type="nucleotide sequence ID" value="NZ_RZNB01000004.1"/>
</dbReference>
<dbReference type="OrthoDB" id="4336304at2"/>
<evidence type="ECO:0000313" key="4">
    <source>
        <dbReference type="Proteomes" id="UP000288547"/>
    </source>
</evidence>
<name>A0A444PRF4_9MICO</name>
<sequence length="346" mass="35088">MTRTVASPLLAAAALVAALVLPGVSATAAAAAAEPMPHEAARVRTPVAADTAGWSVGPADGPLGTGRPFFEYALDPGATIEDAFTVRNDGAMPLTLRVYAADAFTTREGTIDLLPADEQSVDSGTWVGLGATEVDLDPGETAIVPFTLTVPADARPGDHPAGIVTSLLSDDAGAQVQVDRRLGSRLYIRVAGELSPSVDVSEPTVSFDGVWNPFALGRLDVSYTLTNTGDTRVTAVAASSAHGPFGVAAMSTGAEQLPEILPGSSLAVRQSLEGVAALAWLGGAVDVIPTSVGVGATQLDAVVAPYSLAAVPIATLLILAGALVIILAVILLARRSRTRLEGTSPA</sequence>
<keyword evidence="2" id="KW-0732">Signal</keyword>
<dbReference type="EMBL" id="RZNB01000004">
    <property type="protein sequence ID" value="RWZ49789.1"/>
    <property type="molecule type" value="Genomic_DNA"/>
</dbReference>